<organism evidence="2">
    <name type="scientific">Streptomyces pristinaespiralis</name>
    <dbReference type="NCBI Taxonomy" id="38300"/>
    <lineage>
        <taxon>Bacteria</taxon>
        <taxon>Bacillati</taxon>
        <taxon>Actinomycetota</taxon>
        <taxon>Actinomycetes</taxon>
        <taxon>Kitasatosporales</taxon>
        <taxon>Streptomycetaceae</taxon>
        <taxon>Streptomyces</taxon>
    </lineage>
</organism>
<sequence length="56" mass="6208">MPLAFQPFTPVNETLRGLLLGTEIGNDGWIALAWCAGLGVLGYLWSRSVFNREVTR</sequence>
<evidence type="ECO:0000313" key="3">
    <source>
        <dbReference type="EMBL" id="ALC25559.1"/>
    </source>
</evidence>
<keyword evidence="1" id="KW-1133">Transmembrane helix</keyword>
<keyword evidence="1" id="KW-0472">Membrane</keyword>
<evidence type="ECO:0000256" key="1">
    <source>
        <dbReference type="SAM" id="Phobius"/>
    </source>
</evidence>
<protein>
    <submittedName>
        <fullName evidence="2">ABC transporter permease</fullName>
    </submittedName>
</protein>
<dbReference type="KEGG" id="spri:SPRI_0100"/>
<feature type="transmembrane region" description="Helical" evidence="1">
    <location>
        <begin position="28"/>
        <end position="46"/>
    </location>
</feature>
<dbReference type="STRING" id="38300.SPRI_0100"/>
<proteinExistence type="predicted"/>
<dbReference type="KEGG" id="spri:SPRI_7253"/>
<dbReference type="PATRIC" id="fig|38300.4.peg.108"/>
<name>A0A0M5IS59_STRPR</name>
<dbReference type="EMBL" id="CP011340">
    <property type="protein sequence ID" value="ALC25559.1"/>
    <property type="molecule type" value="Genomic_DNA"/>
</dbReference>
<gene>
    <name evidence="2" type="ORF">SPRI_0100</name>
    <name evidence="3" type="ORF">SPRI_7253</name>
</gene>
<evidence type="ECO:0000313" key="2">
    <source>
        <dbReference type="EMBL" id="ALC18406.1"/>
    </source>
</evidence>
<dbReference type="AlphaFoldDB" id="A0A0M5IS59"/>
<dbReference type="EMBL" id="CP011340">
    <property type="protein sequence ID" value="ALC18406.1"/>
    <property type="molecule type" value="Genomic_DNA"/>
</dbReference>
<keyword evidence="1" id="KW-0812">Transmembrane</keyword>
<evidence type="ECO:0000313" key="4">
    <source>
        <dbReference type="Proteomes" id="UP000060513"/>
    </source>
</evidence>
<accession>A0A0M5IS59</accession>
<reference evidence="2 4" key="1">
    <citation type="submission" date="2015-08" db="EMBL/GenBank/DDBJ databases">
        <title>Genome sequence of the pristinamycin over-producing bacterium Streptomyces pristinaespiralis HCCB10218.</title>
        <authorList>
            <person name="Tian J."/>
            <person name="Yang J."/>
            <person name="Li L."/>
            <person name="Ruan L."/>
            <person name="Wei W."/>
            <person name="Zheng G."/>
            <person name="Wei Z."/>
            <person name="Yang S."/>
            <person name="Ge M."/>
            <person name="Jiang W."/>
            <person name="Lu Y."/>
        </authorList>
    </citation>
    <scope>NUCLEOTIDE SEQUENCE [LARGE SCALE GENOMIC DNA]</scope>
    <source>
        <strain evidence="2 4">HCCB 10218</strain>
    </source>
</reference>
<dbReference type="Proteomes" id="UP000060513">
    <property type="component" value="Chromosome"/>
</dbReference>